<comment type="caution">
    <text evidence="1">The sequence shown here is derived from an EMBL/GenBank/DDBJ whole genome shotgun (WGS) entry which is preliminary data.</text>
</comment>
<proteinExistence type="predicted"/>
<gene>
    <name evidence="1" type="ORF">LKD42_10800</name>
</gene>
<sequence>CDAAAPKSRCLSLEEASLGEGRLTGERTEQETQRVRRLFSNHHGVIFYKIISMAFICTF</sequence>
<keyword evidence="2" id="KW-1185">Reference proteome</keyword>
<name>A0ABS8EX26_9FIRM</name>
<dbReference type="RefSeq" id="WP_248835692.1">
    <property type="nucleotide sequence ID" value="NZ_JAJEQE010000040.1"/>
</dbReference>
<reference evidence="1 2" key="1">
    <citation type="submission" date="2021-10" db="EMBL/GenBank/DDBJ databases">
        <title>Anaerobic single-cell dispensing facilitates the cultivation of human gut bacteria.</title>
        <authorList>
            <person name="Afrizal A."/>
        </authorList>
    </citation>
    <scope>NUCLEOTIDE SEQUENCE [LARGE SCALE GENOMIC DNA]</scope>
    <source>
        <strain evidence="1 2">CLA-AA-H246</strain>
    </source>
</reference>
<dbReference type="EMBL" id="JAJEQE010000040">
    <property type="protein sequence ID" value="MCC2149736.1"/>
    <property type="molecule type" value="Genomic_DNA"/>
</dbReference>
<protein>
    <submittedName>
        <fullName evidence="1">Uncharacterized protein</fullName>
    </submittedName>
</protein>
<organism evidence="1 2">
    <name type="scientific">Hominisplanchenecus faecis</name>
    <dbReference type="NCBI Taxonomy" id="2885351"/>
    <lineage>
        <taxon>Bacteria</taxon>
        <taxon>Bacillati</taxon>
        <taxon>Bacillota</taxon>
        <taxon>Clostridia</taxon>
        <taxon>Lachnospirales</taxon>
        <taxon>Lachnospiraceae</taxon>
        <taxon>Hominisplanchenecus</taxon>
    </lineage>
</organism>
<feature type="non-terminal residue" evidence="1">
    <location>
        <position position="1"/>
    </location>
</feature>
<evidence type="ECO:0000313" key="2">
    <source>
        <dbReference type="Proteomes" id="UP001299235"/>
    </source>
</evidence>
<accession>A0ABS8EX26</accession>
<dbReference type="Proteomes" id="UP001299235">
    <property type="component" value="Unassembled WGS sequence"/>
</dbReference>
<evidence type="ECO:0000313" key="1">
    <source>
        <dbReference type="EMBL" id="MCC2149736.1"/>
    </source>
</evidence>